<feature type="binding site" description="axial binding residue" evidence="13">
    <location>
        <position position="384"/>
    </location>
    <ligand>
        <name>heme</name>
        <dbReference type="ChEBI" id="CHEBI:30413"/>
    </ligand>
    <ligandPart>
        <name>Fe</name>
        <dbReference type="ChEBI" id="CHEBI:18248"/>
    </ligandPart>
</feature>
<keyword evidence="12" id="KW-0472">Membrane</keyword>
<dbReference type="PROSITE" id="PS00086">
    <property type="entry name" value="CYTOCHROME_P450"/>
    <property type="match status" value="1"/>
</dbReference>
<accession>A0AAV7IXR6</accession>
<evidence type="ECO:0000256" key="12">
    <source>
        <dbReference type="ARBA" id="ARBA00023136"/>
    </source>
</evidence>
<comment type="similarity">
    <text evidence="4 14">Belongs to the cytochrome P450 family.</text>
</comment>
<evidence type="ECO:0000256" key="13">
    <source>
        <dbReference type="PIRSR" id="PIRSR602401-1"/>
    </source>
</evidence>
<keyword evidence="9 14" id="KW-0560">Oxidoreductase</keyword>
<dbReference type="PRINTS" id="PR00385">
    <property type="entry name" value="P450"/>
</dbReference>
<comment type="subcellular location">
    <subcellularLocation>
        <location evidence="3">Endoplasmic reticulum membrane</location>
        <topology evidence="3">Peripheral membrane protein</topology>
    </subcellularLocation>
    <subcellularLocation>
        <location evidence="2">Microsome membrane</location>
        <topology evidence="2">Peripheral membrane protein</topology>
    </subcellularLocation>
</comment>
<sequence length="440" mass="50780">MYNWFDAPFFGVFRVRAPILIIRDPKLIKSVLVKDFNYFVNRGIPTNFQDPLSCHLFNLEGDKWRNLRTKLTSAFSEGKIKKMVILLQECSGIFEKLINEASISNAPVDVRELTVNFMIDVIGSCAFGIQINALTEKESEFHRAAKKISKPGFKSQLWRLLRTSIPQVYKFLGIQINDPNVTKFFQDVVKQMVALRESDGSRQRRNDFMDLLVDLKRKNQSNRHSDQDNIEFDENMIAPQAYVFFVAGYETSSNTIAFCLYELATNKEIQNKVKAEIALVMKKHKELTYESIKEMKYLEKVILETLRKYPPAATIGRKCENTYKLPGTILTIPAGMRVIIPVYGIHHDPNYYPEPDKFNPDRFDDNNIQIFNTFLPFGEGPRSCIGIRFAKLSMKFGLISFLKNHRVELSDKTITPIKFTVQSMVTSSKNGIWLNIHRDN</sequence>
<dbReference type="InterPro" id="IPR001128">
    <property type="entry name" value="Cyt_P450"/>
</dbReference>
<comment type="cofactor">
    <cofactor evidence="1 13">
        <name>heme</name>
        <dbReference type="ChEBI" id="CHEBI:30413"/>
    </cofactor>
</comment>
<dbReference type="Pfam" id="PF00067">
    <property type="entry name" value="p450"/>
    <property type="match status" value="1"/>
</dbReference>
<keyword evidence="16" id="KW-1185">Reference proteome</keyword>
<dbReference type="GO" id="GO:0004497">
    <property type="term" value="F:monooxygenase activity"/>
    <property type="evidence" value="ECO:0007669"/>
    <property type="project" value="UniProtKB-KW"/>
</dbReference>
<keyword evidence="5 13" id="KW-0349">Heme</keyword>
<dbReference type="PRINTS" id="PR00463">
    <property type="entry name" value="EP450I"/>
</dbReference>
<dbReference type="Proteomes" id="UP000826195">
    <property type="component" value="Unassembled WGS sequence"/>
</dbReference>
<dbReference type="AlphaFoldDB" id="A0AAV7IXR6"/>
<dbReference type="InterPro" id="IPR017972">
    <property type="entry name" value="Cyt_P450_CS"/>
</dbReference>
<dbReference type="PANTHER" id="PTHR24292">
    <property type="entry name" value="CYTOCHROME P450"/>
    <property type="match status" value="1"/>
</dbReference>
<dbReference type="GO" id="GO:0005506">
    <property type="term" value="F:iron ion binding"/>
    <property type="evidence" value="ECO:0007669"/>
    <property type="project" value="InterPro"/>
</dbReference>
<evidence type="ECO:0000256" key="14">
    <source>
        <dbReference type="RuleBase" id="RU000461"/>
    </source>
</evidence>
<evidence type="ECO:0000256" key="6">
    <source>
        <dbReference type="ARBA" id="ARBA00022723"/>
    </source>
</evidence>
<keyword evidence="10 13" id="KW-0408">Iron</keyword>
<evidence type="ECO:0008006" key="17">
    <source>
        <dbReference type="Google" id="ProtNLM"/>
    </source>
</evidence>
<evidence type="ECO:0000256" key="4">
    <source>
        <dbReference type="ARBA" id="ARBA00010617"/>
    </source>
</evidence>
<gene>
    <name evidence="15" type="ORF">KQX54_012629</name>
</gene>
<proteinExistence type="inferred from homology"/>
<comment type="caution">
    <text evidence="15">The sequence shown here is derived from an EMBL/GenBank/DDBJ whole genome shotgun (WGS) entry which is preliminary data.</text>
</comment>
<evidence type="ECO:0000256" key="11">
    <source>
        <dbReference type="ARBA" id="ARBA00023033"/>
    </source>
</evidence>
<dbReference type="FunFam" id="1.10.630.10:FF:000042">
    <property type="entry name" value="Cytochrome P450"/>
    <property type="match status" value="1"/>
</dbReference>
<dbReference type="GO" id="GO:0020037">
    <property type="term" value="F:heme binding"/>
    <property type="evidence" value="ECO:0007669"/>
    <property type="project" value="InterPro"/>
</dbReference>
<dbReference type="PANTHER" id="PTHR24292:SF54">
    <property type="entry name" value="CYP9F3-RELATED"/>
    <property type="match status" value="1"/>
</dbReference>
<evidence type="ECO:0000313" key="16">
    <source>
        <dbReference type="Proteomes" id="UP000826195"/>
    </source>
</evidence>
<evidence type="ECO:0000256" key="10">
    <source>
        <dbReference type="ARBA" id="ARBA00023004"/>
    </source>
</evidence>
<dbReference type="Gene3D" id="1.10.630.10">
    <property type="entry name" value="Cytochrome P450"/>
    <property type="match status" value="1"/>
</dbReference>
<keyword evidence="11 14" id="KW-0503">Monooxygenase</keyword>
<evidence type="ECO:0000256" key="3">
    <source>
        <dbReference type="ARBA" id="ARBA00004406"/>
    </source>
</evidence>
<dbReference type="InterPro" id="IPR036396">
    <property type="entry name" value="Cyt_P450_sf"/>
</dbReference>
<dbReference type="InterPro" id="IPR050476">
    <property type="entry name" value="Insect_CytP450_Detox"/>
</dbReference>
<keyword evidence="7" id="KW-0256">Endoplasmic reticulum</keyword>
<reference evidence="15 16" key="1">
    <citation type="journal article" date="2021" name="J. Hered.">
        <title>A chromosome-level genome assembly of the parasitoid wasp, Cotesia glomerata (Hymenoptera: Braconidae).</title>
        <authorList>
            <person name="Pinto B.J."/>
            <person name="Weis J.J."/>
            <person name="Gamble T."/>
            <person name="Ode P.J."/>
            <person name="Paul R."/>
            <person name="Zaspel J.M."/>
        </authorList>
    </citation>
    <scope>NUCLEOTIDE SEQUENCE [LARGE SCALE GENOMIC DNA]</scope>
    <source>
        <strain evidence="15">CgM1</strain>
    </source>
</reference>
<dbReference type="CDD" id="cd11056">
    <property type="entry name" value="CYP6-like"/>
    <property type="match status" value="1"/>
</dbReference>
<keyword evidence="8" id="KW-0492">Microsome</keyword>
<keyword evidence="6 13" id="KW-0479">Metal-binding</keyword>
<evidence type="ECO:0000256" key="2">
    <source>
        <dbReference type="ARBA" id="ARBA00004174"/>
    </source>
</evidence>
<dbReference type="GO" id="GO:0005789">
    <property type="term" value="C:endoplasmic reticulum membrane"/>
    <property type="evidence" value="ECO:0007669"/>
    <property type="project" value="UniProtKB-SubCell"/>
</dbReference>
<protein>
    <recommendedName>
        <fullName evidence="17">Cytochrome P450</fullName>
    </recommendedName>
</protein>
<evidence type="ECO:0000256" key="8">
    <source>
        <dbReference type="ARBA" id="ARBA00022848"/>
    </source>
</evidence>
<dbReference type="GO" id="GO:0016705">
    <property type="term" value="F:oxidoreductase activity, acting on paired donors, with incorporation or reduction of molecular oxygen"/>
    <property type="evidence" value="ECO:0007669"/>
    <property type="project" value="InterPro"/>
</dbReference>
<evidence type="ECO:0000256" key="5">
    <source>
        <dbReference type="ARBA" id="ARBA00022617"/>
    </source>
</evidence>
<name>A0AAV7IXR6_COTGL</name>
<dbReference type="SUPFAM" id="SSF48264">
    <property type="entry name" value="Cytochrome P450"/>
    <property type="match status" value="1"/>
</dbReference>
<evidence type="ECO:0000313" key="15">
    <source>
        <dbReference type="EMBL" id="KAH0557899.1"/>
    </source>
</evidence>
<evidence type="ECO:0000256" key="9">
    <source>
        <dbReference type="ARBA" id="ARBA00023002"/>
    </source>
</evidence>
<evidence type="ECO:0000256" key="1">
    <source>
        <dbReference type="ARBA" id="ARBA00001971"/>
    </source>
</evidence>
<dbReference type="InterPro" id="IPR002401">
    <property type="entry name" value="Cyt_P450_E_grp-I"/>
</dbReference>
<dbReference type="EMBL" id="JAHXZJ010000747">
    <property type="protein sequence ID" value="KAH0557899.1"/>
    <property type="molecule type" value="Genomic_DNA"/>
</dbReference>
<evidence type="ECO:0000256" key="7">
    <source>
        <dbReference type="ARBA" id="ARBA00022824"/>
    </source>
</evidence>
<organism evidence="15 16">
    <name type="scientific">Cotesia glomerata</name>
    <name type="common">Lepidopteran parasitic wasp</name>
    <name type="synonym">Apanteles glomeratus</name>
    <dbReference type="NCBI Taxonomy" id="32391"/>
    <lineage>
        <taxon>Eukaryota</taxon>
        <taxon>Metazoa</taxon>
        <taxon>Ecdysozoa</taxon>
        <taxon>Arthropoda</taxon>
        <taxon>Hexapoda</taxon>
        <taxon>Insecta</taxon>
        <taxon>Pterygota</taxon>
        <taxon>Neoptera</taxon>
        <taxon>Endopterygota</taxon>
        <taxon>Hymenoptera</taxon>
        <taxon>Apocrita</taxon>
        <taxon>Ichneumonoidea</taxon>
        <taxon>Braconidae</taxon>
        <taxon>Microgastrinae</taxon>
        <taxon>Cotesia</taxon>
    </lineage>
</organism>